<dbReference type="Pfam" id="PF15915">
    <property type="entry name" value="BAT"/>
    <property type="match status" value="1"/>
</dbReference>
<gene>
    <name evidence="5" type="ORF">ACFPFO_18660</name>
</gene>
<dbReference type="Proteomes" id="UP001595925">
    <property type="component" value="Unassembled WGS sequence"/>
</dbReference>
<sequence length="221" mass="24977">MSGTIVEVGLALEDLSLEHTLTAIEGLECEVERLVADDEARVMPFLWVEAPDLEGLDEVFEEDDTVDEVSLVTDLGTERLYRMEWVARIDALVRILVEENGTVLSARADAEGWSLRLLFPTREAVSRTHSYCREKEIGLEIRTIYSLDDGRQGRFDLTDGQQDVLVAAYERGYYEIPRDADLEDLAAEFDISHQALSERLRRAHRSLVENTVIIGEEAHGP</sequence>
<name>A0ABD5QJ06_9EURY</name>
<feature type="domain" description="HTH bat-type" evidence="3">
    <location>
        <begin position="157"/>
        <end position="209"/>
    </location>
</feature>
<dbReference type="PANTHER" id="PTHR34236">
    <property type="entry name" value="DIMETHYL SULFOXIDE REDUCTASE TRANSCRIPTIONAL ACTIVATOR"/>
    <property type="match status" value="1"/>
</dbReference>
<evidence type="ECO:0000256" key="1">
    <source>
        <dbReference type="ARBA" id="ARBA00023015"/>
    </source>
</evidence>
<dbReference type="AlphaFoldDB" id="A0ABD5QJ06"/>
<keyword evidence="6" id="KW-1185">Reference proteome</keyword>
<proteinExistence type="predicted"/>
<reference evidence="5 6" key="1">
    <citation type="journal article" date="2019" name="Int. J. Syst. Evol. Microbiol.">
        <title>The Global Catalogue of Microorganisms (GCM) 10K type strain sequencing project: providing services to taxonomists for standard genome sequencing and annotation.</title>
        <authorList>
            <consortium name="The Broad Institute Genomics Platform"/>
            <consortium name="The Broad Institute Genome Sequencing Center for Infectious Disease"/>
            <person name="Wu L."/>
            <person name="Ma J."/>
        </authorList>
    </citation>
    <scope>NUCLEOTIDE SEQUENCE [LARGE SCALE GENOMIC DNA]</scope>
    <source>
        <strain evidence="5 6">CGMCC 1.15824</strain>
    </source>
</reference>
<evidence type="ECO:0000259" key="4">
    <source>
        <dbReference type="Pfam" id="PF15915"/>
    </source>
</evidence>
<dbReference type="PANTHER" id="PTHR34236:SF1">
    <property type="entry name" value="DIMETHYL SULFOXIDE REDUCTASE TRANSCRIPTIONAL ACTIVATOR"/>
    <property type="match status" value="1"/>
</dbReference>
<evidence type="ECO:0000313" key="5">
    <source>
        <dbReference type="EMBL" id="MFC4989742.1"/>
    </source>
</evidence>
<evidence type="ECO:0000256" key="2">
    <source>
        <dbReference type="ARBA" id="ARBA00023163"/>
    </source>
</evidence>
<organism evidence="5 6">
    <name type="scientific">Saliphagus infecundisoli</name>
    <dbReference type="NCBI Taxonomy" id="1849069"/>
    <lineage>
        <taxon>Archaea</taxon>
        <taxon>Methanobacteriati</taxon>
        <taxon>Methanobacteriota</taxon>
        <taxon>Stenosarchaea group</taxon>
        <taxon>Halobacteria</taxon>
        <taxon>Halobacteriales</taxon>
        <taxon>Natrialbaceae</taxon>
        <taxon>Saliphagus</taxon>
    </lineage>
</organism>
<evidence type="ECO:0000313" key="6">
    <source>
        <dbReference type="Proteomes" id="UP001595925"/>
    </source>
</evidence>
<dbReference type="RefSeq" id="WP_114576567.1">
    <property type="nucleotide sequence ID" value="NZ_JAIVEF010000004.1"/>
</dbReference>
<keyword evidence="1" id="KW-0805">Transcription regulation</keyword>
<dbReference type="InterPro" id="IPR031803">
    <property type="entry name" value="BAT_GAF/HTH-assoc"/>
</dbReference>
<keyword evidence="2" id="KW-0804">Transcription</keyword>
<protein>
    <submittedName>
        <fullName evidence="5">Helix-turn-helix domain-containing protein</fullName>
    </submittedName>
</protein>
<dbReference type="InterPro" id="IPR007050">
    <property type="entry name" value="HTH_bacterioopsin"/>
</dbReference>
<comment type="caution">
    <text evidence="5">The sequence shown here is derived from an EMBL/GenBank/DDBJ whole genome shotgun (WGS) entry which is preliminary data.</text>
</comment>
<feature type="domain" description="Bacterioopsin transcriptional activator GAF and HTH associated" evidence="4">
    <location>
        <begin position="4"/>
        <end position="143"/>
    </location>
</feature>
<accession>A0ABD5QJ06</accession>
<evidence type="ECO:0000259" key="3">
    <source>
        <dbReference type="Pfam" id="PF04967"/>
    </source>
</evidence>
<dbReference type="EMBL" id="JBHSJG010000054">
    <property type="protein sequence ID" value="MFC4989742.1"/>
    <property type="molecule type" value="Genomic_DNA"/>
</dbReference>
<dbReference type="Pfam" id="PF04967">
    <property type="entry name" value="HTH_10"/>
    <property type="match status" value="1"/>
</dbReference>